<organism evidence="1 2">
    <name type="scientific">Rhizopogon vesiculosus</name>
    <dbReference type="NCBI Taxonomy" id="180088"/>
    <lineage>
        <taxon>Eukaryota</taxon>
        <taxon>Fungi</taxon>
        <taxon>Dikarya</taxon>
        <taxon>Basidiomycota</taxon>
        <taxon>Agaricomycotina</taxon>
        <taxon>Agaricomycetes</taxon>
        <taxon>Agaricomycetidae</taxon>
        <taxon>Boletales</taxon>
        <taxon>Suillineae</taxon>
        <taxon>Rhizopogonaceae</taxon>
        <taxon>Rhizopogon</taxon>
    </lineage>
</organism>
<proteinExistence type="predicted"/>
<dbReference type="EMBL" id="LVVM01005587">
    <property type="protein sequence ID" value="OJA10137.1"/>
    <property type="molecule type" value="Genomic_DNA"/>
</dbReference>
<dbReference type="AlphaFoldDB" id="A0A1J8Q915"/>
<accession>A0A1J8Q915</accession>
<evidence type="ECO:0000313" key="1">
    <source>
        <dbReference type="EMBL" id="OJA10137.1"/>
    </source>
</evidence>
<gene>
    <name evidence="1" type="ORF">AZE42_07081</name>
</gene>
<feature type="non-terminal residue" evidence="1">
    <location>
        <position position="53"/>
    </location>
</feature>
<protein>
    <submittedName>
        <fullName evidence="1">Uncharacterized protein</fullName>
    </submittedName>
</protein>
<sequence length="53" mass="6113">MNDIRDTLDGTVTLLFINSSYPFRYADPSSQPQLTPFYSWSHKTSRAHVSLYS</sequence>
<evidence type="ECO:0000313" key="2">
    <source>
        <dbReference type="Proteomes" id="UP000183567"/>
    </source>
</evidence>
<keyword evidence="2" id="KW-1185">Reference proteome</keyword>
<reference evidence="1 2" key="1">
    <citation type="submission" date="2016-03" db="EMBL/GenBank/DDBJ databases">
        <title>Comparative genomics of the ectomycorrhizal sister species Rhizopogon vinicolor and Rhizopogon vesiculosus (Basidiomycota: Boletales) reveals a divergence of the mating type B locus.</title>
        <authorList>
            <person name="Mujic A.B."/>
            <person name="Kuo A."/>
            <person name="Tritt A."/>
            <person name="Lipzen A."/>
            <person name="Chen C."/>
            <person name="Johnson J."/>
            <person name="Sharma A."/>
            <person name="Barry K."/>
            <person name="Grigoriev I.V."/>
            <person name="Spatafora J.W."/>
        </authorList>
    </citation>
    <scope>NUCLEOTIDE SEQUENCE [LARGE SCALE GENOMIC DNA]</scope>
    <source>
        <strain evidence="1 2">AM-OR11-056</strain>
    </source>
</reference>
<comment type="caution">
    <text evidence="1">The sequence shown here is derived from an EMBL/GenBank/DDBJ whole genome shotgun (WGS) entry which is preliminary data.</text>
</comment>
<name>A0A1J8Q915_9AGAM</name>
<dbReference type="Proteomes" id="UP000183567">
    <property type="component" value="Unassembled WGS sequence"/>
</dbReference>